<evidence type="ECO:0000313" key="9">
    <source>
        <dbReference type="EMBL" id="KAK0673690.1"/>
    </source>
</evidence>
<evidence type="ECO:0000256" key="3">
    <source>
        <dbReference type="ARBA" id="ARBA00022490"/>
    </source>
</evidence>
<dbReference type="InterPro" id="IPR031925">
    <property type="entry name" value="TBCC_N"/>
</dbReference>
<evidence type="ECO:0000259" key="8">
    <source>
        <dbReference type="PROSITE" id="PS51329"/>
    </source>
</evidence>
<dbReference type="InterPro" id="IPR038397">
    <property type="entry name" value="TBCC_N_sf"/>
</dbReference>
<evidence type="ECO:0000256" key="4">
    <source>
        <dbReference type="ARBA" id="ARBA00022990"/>
    </source>
</evidence>
<keyword evidence="4" id="KW-0007">Acetylation</keyword>
<name>A0AA39ZM73_9PEZI</name>
<reference evidence="9" key="1">
    <citation type="submission" date="2023-06" db="EMBL/GenBank/DDBJ databases">
        <title>Genome-scale phylogeny and comparative genomics of the fungal order Sordariales.</title>
        <authorList>
            <consortium name="Lawrence Berkeley National Laboratory"/>
            <person name="Hensen N."/>
            <person name="Bonometti L."/>
            <person name="Westerberg I."/>
            <person name="Brannstrom I.O."/>
            <person name="Guillou S."/>
            <person name="Cros-Aarteil S."/>
            <person name="Calhoun S."/>
            <person name="Haridas S."/>
            <person name="Kuo A."/>
            <person name="Mondo S."/>
            <person name="Pangilinan J."/>
            <person name="Riley R."/>
            <person name="Labutti K."/>
            <person name="Andreopoulos B."/>
            <person name="Lipzen A."/>
            <person name="Chen C."/>
            <person name="Yanf M."/>
            <person name="Daum C."/>
            <person name="Ng V."/>
            <person name="Clum A."/>
            <person name="Steindorff A."/>
            <person name="Ohm R."/>
            <person name="Martin F."/>
            <person name="Silar P."/>
            <person name="Natvig D."/>
            <person name="Lalanne C."/>
            <person name="Gautier V."/>
            <person name="Ament-Velasquez S.L."/>
            <person name="Kruys A."/>
            <person name="Hutchinson M.I."/>
            <person name="Powell A.J."/>
            <person name="Barry K."/>
            <person name="Miller A.N."/>
            <person name="Grigoriev I.V."/>
            <person name="Debuchy R."/>
            <person name="Gladieux P."/>
            <person name="Thoren M.H."/>
            <person name="Johannesson H."/>
        </authorList>
    </citation>
    <scope>NUCLEOTIDE SEQUENCE</scope>
    <source>
        <strain evidence="9">CBS 307.81</strain>
    </source>
</reference>
<feature type="compositionally biased region" description="Basic and acidic residues" evidence="7">
    <location>
        <begin position="114"/>
        <end position="125"/>
    </location>
</feature>
<evidence type="ECO:0000256" key="6">
    <source>
        <dbReference type="ARBA" id="ARBA00026055"/>
    </source>
</evidence>
<dbReference type="InterPro" id="IPR006599">
    <property type="entry name" value="CARP_motif"/>
</dbReference>
<evidence type="ECO:0000256" key="7">
    <source>
        <dbReference type="SAM" id="MobiDB-lite"/>
    </source>
</evidence>
<dbReference type="AlphaFoldDB" id="A0AA39ZM73"/>
<dbReference type="GO" id="GO:0007021">
    <property type="term" value="P:tubulin complex assembly"/>
    <property type="evidence" value="ECO:0007669"/>
    <property type="project" value="TreeGrafter"/>
</dbReference>
<dbReference type="Gene3D" id="2.160.20.70">
    <property type="match status" value="1"/>
</dbReference>
<evidence type="ECO:0000256" key="2">
    <source>
        <dbReference type="ARBA" id="ARBA00008848"/>
    </source>
</evidence>
<dbReference type="GO" id="GO:0005737">
    <property type="term" value="C:cytoplasm"/>
    <property type="evidence" value="ECO:0007669"/>
    <property type="project" value="UniProtKB-SubCell"/>
</dbReference>
<evidence type="ECO:0000256" key="5">
    <source>
        <dbReference type="ARBA" id="ARBA00023186"/>
    </source>
</evidence>
<dbReference type="InterPro" id="IPR012945">
    <property type="entry name" value="Tubulin-bd_cofactor_C_dom"/>
</dbReference>
<feature type="region of interest" description="Disordered" evidence="7">
    <location>
        <begin position="110"/>
        <end position="170"/>
    </location>
</feature>
<dbReference type="InterPro" id="IPR017901">
    <property type="entry name" value="C-CAP_CF_C-like"/>
</dbReference>
<comment type="subcellular location">
    <subcellularLocation>
        <location evidence="1">Cytoplasm</location>
    </subcellularLocation>
</comment>
<gene>
    <name evidence="9" type="ORF">QBC41DRAFT_214691</name>
</gene>
<comment type="similarity">
    <text evidence="2">Belongs to the TBCC family.</text>
</comment>
<organism evidence="9 10">
    <name type="scientific">Cercophora samala</name>
    <dbReference type="NCBI Taxonomy" id="330535"/>
    <lineage>
        <taxon>Eukaryota</taxon>
        <taxon>Fungi</taxon>
        <taxon>Dikarya</taxon>
        <taxon>Ascomycota</taxon>
        <taxon>Pezizomycotina</taxon>
        <taxon>Sordariomycetes</taxon>
        <taxon>Sordariomycetidae</taxon>
        <taxon>Sordariales</taxon>
        <taxon>Lasiosphaeriaceae</taxon>
        <taxon>Cercophora</taxon>
    </lineage>
</organism>
<protein>
    <submittedName>
        <fullName evidence="9">Tubulin binding cofactor C-domain-containing protein</fullName>
    </submittedName>
</protein>
<dbReference type="InterPro" id="IPR027684">
    <property type="entry name" value="TBCC"/>
</dbReference>
<comment type="caution">
    <text evidence="9">The sequence shown here is derived from an EMBL/GenBank/DDBJ whole genome shotgun (WGS) entry which is preliminary data.</text>
</comment>
<feature type="domain" description="C-CAP/cofactor C-like" evidence="8">
    <location>
        <begin position="156"/>
        <end position="314"/>
    </location>
</feature>
<dbReference type="PANTHER" id="PTHR15139">
    <property type="entry name" value="TUBULIN FOLDING COFACTOR C"/>
    <property type="match status" value="1"/>
</dbReference>
<dbReference type="Proteomes" id="UP001174997">
    <property type="component" value="Unassembled WGS sequence"/>
</dbReference>
<dbReference type="Pfam" id="PF16752">
    <property type="entry name" value="TBCC_N"/>
    <property type="match status" value="1"/>
</dbReference>
<dbReference type="Pfam" id="PF07986">
    <property type="entry name" value="TBCC"/>
    <property type="match status" value="1"/>
</dbReference>
<evidence type="ECO:0000313" key="10">
    <source>
        <dbReference type="Proteomes" id="UP001174997"/>
    </source>
</evidence>
<proteinExistence type="inferred from homology"/>
<evidence type="ECO:0000256" key="1">
    <source>
        <dbReference type="ARBA" id="ARBA00004496"/>
    </source>
</evidence>
<accession>A0AA39ZM73</accession>
<keyword evidence="3" id="KW-0963">Cytoplasm</keyword>
<dbReference type="InterPro" id="IPR016098">
    <property type="entry name" value="CAP/MinC_C"/>
</dbReference>
<dbReference type="GO" id="GO:0015631">
    <property type="term" value="F:tubulin binding"/>
    <property type="evidence" value="ECO:0007669"/>
    <property type="project" value="InterPro"/>
</dbReference>
<dbReference type="SMART" id="SM00673">
    <property type="entry name" value="CARP"/>
    <property type="match status" value="1"/>
</dbReference>
<keyword evidence="5" id="KW-0143">Chaperone</keyword>
<sequence length="362" mass="39046">MINMAHQEDAKEKFYRNFRIQQSNIQEQITHLPSIAPVAGERQDATEHILTNISRLTNDVRDATHFLPAYDHRVYTHAVNLLRKELDETTAKLAPKSRFQFRPRPVRTALSCDEASKGDSRRLMGGEKTTTTNGQPPISPPLSPGGGGGGGGDGGGSRGRSRSPRTVKVEGQRGAVITLPADHSRTSSAGQLTDLSGCVVNLCSPSVEASRAAPFASLTLKGIENSVVVAGHVDGPVHVTGLKKCKVAVTARQVRIHDCEEVDFYLEVRSGPIVEGCKKVRFAPLPPGGGLGTGEQGEQGGEENKWGEVKDFLWLKEGQSPNWSVLKEEDRVEEGVWRGVMGDGDEGGDVKVVLGRFGIARD</sequence>
<comment type="subunit">
    <text evidence="6">Supercomplex made of cofactors A to E. Cofactors A and D function by capturing and stabilizing tubulin in a quasi-native conformation. Cofactor E binds to the cofactor D-tubulin complex; interaction with cofactor C then causes the release of tubulin polypeptides that are committed to the native state.</text>
</comment>
<keyword evidence="10" id="KW-1185">Reference proteome</keyword>
<dbReference type="PANTHER" id="PTHR15139:SF0">
    <property type="entry name" value="TUBULIN-SPECIFIC CHAPERONE C"/>
    <property type="match status" value="1"/>
</dbReference>
<dbReference type="EMBL" id="JAULSY010000005">
    <property type="protein sequence ID" value="KAK0673690.1"/>
    <property type="molecule type" value="Genomic_DNA"/>
</dbReference>
<feature type="compositionally biased region" description="Gly residues" evidence="7">
    <location>
        <begin position="144"/>
        <end position="158"/>
    </location>
</feature>
<dbReference type="PROSITE" id="PS51329">
    <property type="entry name" value="C_CAP_COFACTOR_C"/>
    <property type="match status" value="1"/>
</dbReference>
<dbReference type="GO" id="GO:0007023">
    <property type="term" value="P:post-chaperonin tubulin folding pathway"/>
    <property type="evidence" value="ECO:0007669"/>
    <property type="project" value="InterPro"/>
</dbReference>
<dbReference type="Gene3D" id="1.20.58.1250">
    <property type="entry name" value="Tubulin Binding Cofactor C, N-terminal domain"/>
    <property type="match status" value="1"/>
</dbReference>